<dbReference type="RefSeq" id="WP_281285965.1">
    <property type="nucleotide sequence ID" value="NZ_FXTI01000010.1"/>
</dbReference>
<gene>
    <name evidence="1" type="ORF">SAMN06264849_11036</name>
</gene>
<protein>
    <submittedName>
        <fullName evidence="1">Uncharacterized protein</fullName>
    </submittedName>
</protein>
<keyword evidence="2" id="KW-1185">Reference proteome</keyword>
<dbReference type="EMBL" id="FXTI01000010">
    <property type="protein sequence ID" value="SMO85659.1"/>
    <property type="molecule type" value="Genomic_DNA"/>
</dbReference>
<dbReference type="Proteomes" id="UP000315636">
    <property type="component" value="Unassembled WGS sequence"/>
</dbReference>
<evidence type="ECO:0000313" key="2">
    <source>
        <dbReference type="Proteomes" id="UP000315636"/>
    </source>
</evidence>
<proteinExistence type="predicted"/>
<organism evidence="1 2">
    <name type="scientific">Melghirimyces algeriensis</name>
    <dbReference type="NCBI Taxonomy" id="910412"/>
    <lineage>
        <taxon>Bacteria</taxon>
        <taxon>Bacillati</taxon>
        <taxon>Bacillota</taxon>
        <taxon>Bacilli</taxon>
        <taxon>Bacillales</taxon>
        <taxon>Thermoactinomycetaceae</taxon>
        <taxon>Melghirimyces</taxon>
    </lineage>
</organism>
<dbReference type="AlphaFoldDB" id="A0A521EP05"/>
<reference evidence="1 2" key="1">
    <citation type="submission" date="2017-05" db="EMBL/GenBank/DDBJ databases">
        <authorList>
            <person name="Varghese N."/>
            <person name="Submissions S."/>
        </authorList>
    </citation>
    <scope>NUCLEOTIDE SEQUENCE [LARGE SCALE GENOMIC DNA]</scope>
    <source>
        <strain evidence="1 2">DSM 45474</strain>
    </source>
</reference>
<sequence>MTDRVRVVVDLPMVYRQFKAGVYKTFVLLDRYKLTILMVSS</sequence>
<name>A0A521EP05_9BACL</name>
<evidence type="ECO:0000313" key="1">
    <source>
        <dbReference type="EMBL" id="SMO85659.1"/>
    </source>
</evidence>
<accession>A0A521EP05</accession>